<dbReference type="PANTHER" id="PTHR34094:SF1">
    <property type="entry name" value="PROTEIN FAM185A"/>
    <property type="match status" value="1"/>
</dbReference>
<accession>A0A168MSZ0</accession>
<feature type="domain" description="DUF4097" evidence="1">
    <location>
        <begin position="49"/>
        <end position="280"/>
    </location>
</feature>
<name>A0A168MSZ0_9BACL</name>
<comment type="caution">
    <text evidence="2">The sequence shown here is derived from an EMBL/GenBank/DDBJ whole genome shotgun (WGS) entry which is preliminary data.</text>
</comment>
<proteinExistence type="predicted"/>
<protein>
    <recommendedName>
        <fullName evidence="1">DUF4097 domain-containing protein</fullName>
    </recommendedName>
</protein>
<gene>
    <name evidence="2" type="ORF">PBAT_13795</name>
</gene>
<dbReference type="OrthoDB" id="2359834at2"/>
<evidence type="ECO:0000259" key="1">
    <source>
        <dbReference type="Pfam" id="PF13349"/>
    </source>
</evidence>
<dbReference type="EMBL" id="LVJI01000018">
    <property type="protein sequence ID" value="OAB45017.1"/>
    <property type="molecule type" value="Genomic_DNA"/>
</dbReference>
<dbReference type="InterPro" id="IPR025164">
    <property type="entry name" value="Toastrack_DUF4097"/>
</dbReference>
<reference evidence="2 3" key="1">
    <citation type="submission" date="2016-03" db="EMBL/GenBank/DDBJ databases">
        <title>Draft genome sequence of Paenibacillus antarcticus CECT 5836.</title>
        <authorList>
            <person name="Shin S.-K."/>
            <person name="Yi H."/>
        </authorList>
    </citation>
    <scope>NUCLEOTIDE SEQUENCE [LARGE SCALE GENOMIC DNA]</scope>
    <source>
        <strain evidence="2 3">CECT 5836</strain>
    </source>
</reference>
<dbReference type="Pfam" id="PF13349">
    <property type="entry name" value="DUF4097"/>
    <property type="match status" value="1"/>
</dbReference>
<organism evidence="2 3">
    <name type="scientific">Paenibacillus antarcticus</name>
    <dbReference type="NCBI Taxonomy" id="253703"/>
    <lineage>
        <taxon>Bacteria</taxon>
        <taxon>Bacillati</taxon>
        <taxon>Bacillota</taxon>
        <taxon>Bacilli</taxon>
        <taxon>Bacillales</taxon>
        <taxon>Paenibacillaceae</taxon>
        <taxon>Paenibacillus</taxon>
    </lineage>
</organism>
<dbReference type="AlphaFoldDB" id="A0A168MSZ0"/>
<evidence type="ECO:0000313" key="2">
    <source>
        <dbReference type="EMBL" id="OAB45017.1"/>
    </source>
</evidence>
<sequence>MKKKVFTLATVGLILVIVGIVGMSSNQFNFGDKLTEYNKKWTIDNGALNHLIVNSEYNTDIEFIQSTDGTQSIELTGLFEDKVISQLNEIKPQNGEFEINMMDDSIQFLIISFKSQKAVLTISLPDLNQLQDVGLHFSSSNGSVTNLSANNIEITSKSGNLNLESLFAKQLRIEANSGNITGTNIQSNIQATVKSGNMNITNYAGEGTFKANSGNIKIIQKGASSLDISAKSGNVTLTADPNFKGFYDVNADSGNIHSPESLRLTKDLIKVRTNSGNINITQNN</sequence>
<keyword evidence="3" id="KW-1185">Reference proteome</keyword>
<dbReference type="Proteomes" id="UP000077355">
    <property type="component" value="Unassembled WGS sequence"/>
</dbReference>
<dbReference type="RefSeq" id="WP_068650527.1">
    <property type="nucleotide sequence ID" value="NZ_CP043611.1"/>
</dbReference>
<dbReference type="PANTHER" id="PTHR34094">
    <property type="match status" value="1"/>
</dbReference>
<evidence type="ECO:0000313" key="3">
    <source>
        <dbReference type="Proteomes" id="UP000077355"/>
    </source>
</evidence>